<organism evidence="6 7">
    <name type="scientific">Roseibium polysiphoniae</name>
    <dbReference type="NCBI Taxonomy" id="2571221"/>
    <lineage>
        <taxon>Bacteria</taxon>
        <taxon>Pseudomonadati</taxon>
        <taxon>Pseudomonadota</taxon>
        <taxon>Alphaproteobacteria</taxon>
        <taxon>Hyphomicrobiales</taxon>
        <taxon>Stappiaceae</taxon>
        <taxon>Roseibium</taxon>
    </lineage>
</organism>
<dbReference type="InterPro" id="IPR005119">
    <property type="entry name" value="LysR_subst-bd"/>
</dbReference>
<sequence length="299" mass="32677">MKLNRKNDLSLRLLEIFEALMRCQTTTGAAEDLGISQPAVSNGIISLEKQLGFALFERTGRKLRPTEDARLFLGEVEPLFSILRNIETEARDLRAAKSGRLRLSTTPPLGHGALPAVLSPFLQDRPNATVQYSVRRLETVMQNVQMGVADIGFVLGLKTHMELDIIPLAERNMVCVLPVGHPLAELDAISPKDLHDHTLIGLESQIGTTIHNAFEDSGVPFHAKVIVRYCHTACILASSGIGASVVDPYSALFASSLNIITRPFVPETKIVASAAVRRGSSLPRIAVDFIELVKRELSK</sequence>
<protein>
    <submittedName>
        <fullName evidence="6">LysR family transcriptional regulator</fullName>
    </submittedName>
</protein>
<dbReference type="Proteomes" id="UP000705379">
    <property type="component" value="Unassembled WGS sequence"/>
</dbReference>
<dbReference type="SUPFAM" id="SSF53850">
    <property type="entry name" value="Periplasmic binding protein-like II"/>
    <property type="match status" value="1"/>
</dbReference>
<dbReference type="InterPro" id="IPR036390">
    <property type="entry name" value="WH_DNA-bd_sf"/>
</dbReference>
<dbReference type="Gene3D" id="1.10.10.10">
    <property type="entry name" value="Winged helix-like DNA-binding domain superfamily/Winged helix DNA-binding domain"/>
    <property type="match status" value="1"/>
</dbReference>
<dbReference type="AlphaFoldDB" id="A0A944GRP0"/>
<gene>
    <name evidence="6" type="ORF">DYI23_06595</name>
</gene>
<evidence type="ECO:0000256" key="3">
    <source>
        <dbReference type="ARBA" id="ARBA00023125"/>
    </source>
</evidence>
<reference evidence="6" key="1">
    <citation type="submission" date="2018-08" db="EMBL/GenBank/DDBJ databases">
        <authorList>
            <person name="Jin W."/>
            <person name="Wang H."/>
            <person name="Yang Y."/>
            <person name="Li M."/>
            <person name="Liu J."/>
        </authorList>
    </citation>
    <scope>NUCLEOTIDE SEQUENCE</scope>
    <source>
        <strain evidence="6">AESS21</strain>
    </source>
</reference>
<comment type="caution">
    <text evidence="6">The sequence shown here is derived from an EMBL/GenBank/DDBJ whole genome shotgun (WGS) entry which is preliminary data.</text>
</comment>
<dbReference type="EMBL" id="QTKU01000001">
    <property type="protein sequence ID" value="MBS8259883.1"/>
    <property type="molecule type" value="Genomic_DNA"/>
</dbReference>
<dbReference type="InterPro" id="IPR036388">
    <property type="entry name" value="WH-like_DNA-bd_sf"/>
</dbReference>
<dbReference type="PANTHER" id="PTHR30427">
    <property type="entry name" value="TRANSCRIPTIONAL ACTIVATOR PROTEIN LYSR"/>
    <property type="match status" value="1"/>
</dbReference>
<dbReference type="GO" id="GO:0010628">
    <property type="term" value="P:positive regulation of gene expression"/>
    <property type="evidence" value="ECO:0007669"/>
    <property type="project" value="TreeGrafter"/>
</dbReference>
<keyword evidence="3" id="KW-0238">DNA-binding</keyword>
<evidence type="ECO:0000313" key="7">
    <source>
        <dbReference type="Proteomes" id="UP000705379"/>
    </source>
</evidence>
<keyword evidence="2" id="KW-0805">Transcription regulation</keyword>
<dbReference type="PANTHER" id="PTHR30427:SF1">
    <property type="entry name" value="TRANSCRIPTIONAL ACTIVATOR PROTEIN LYSR"/>
    <property type="match status" value="1"/>
</dbReference>
<dbReference type="Gene3D" id="3.40.190.290">
    <property type="match status" value="1"/>
</dbReference>
<dbReference type="PRINTS" id="PR00039">
    <property type="entry name" value="HTHLYSR"/>
</dbReference>
<reference evidence="6" key="2">
    <citation type="journal article" date="2021" name="Microorganisms">
        <title>Bacterial Dimethylsulfoniopropionate Biosynthesis in the East China Sea.</title>
        <authorList>
            <person name="Liu J."/>
            <person name="Zhang Y."/>
            <person name="Liu J."/>
            <person name="Zhong H."/>
            <person name="Williams B.T."/>
            <person name="Zheng Y."/>
            <person name="Curson A.R.J."/>
            <person name="Sun C."/>
            <person name="Sun H."/>
            <person name="Song D."/>
            <person name="Wagner Mackenzie B."/>
            <person name="Bermejo Martinez A."/>
            <person name="Todd J.D."/>
            <person name="Zhang X.H."/>
        </authorList>
    </citation>
    <scope>NUCLEOTIDE SEQUENCE</scope>
    <source>
        <strain evidence="6">AESS21</strain>
    </source>
</reference>
<dbReference type="Pfam" id="PF00126">
    <property type="entry name" value="HTH_1"/>
    <property type="match status" value="1"/>
</dbReference>
<evidence type="ECO:0000256" key="1">
    <source>
        <dbReference type="ARBA" id="ARBA00009437"/>
    </source>
</evidence>
<keyword evidence="4" id="KW-0804">Transcription</keyword>
<evidence type="ECO:0000313" key="6">
    <source>
        <dbReference type="EMBL" id="MBS8259883.1"/>
    </source>
</evidence>
<evidence type="ECO:0000259" key="5">
    <source>
        <dbReference type="PROSITE" id="PS50931"/>
    </source>
</evidence>
<feature type="domain" description="HTH lysR-type" evidence="5">
    <location>
        <begin position="9"/>
        <end position="66"/>
    </location>
</feature>
<dbReference type="InterPro" id="IPR000847">
    <property type="entry name" value="LysR_HTH_N"/>
</dbReference>
<proteinExistence type="inferred from homology"/>
<comment type="similarity">
    <text evidence="1">Belongs to the LysR transcriptional regulatory family.</text>
</comment>
<dbReference type="PROSITE" id="PS50931">
    <property type="entry name" value="HTH_LYSR"/>
    <property type="match status" value="1"/>
</dbReference>
<dbReference type="SUPFAM" id="SSF46785">
    <property type="entry name" value="Winged helix' DNA-binding domain"/>
    <property type="match status" value="1"/>
</dbReference>
<dbReference type="GO" id="GO:0043565">
    <property type="term" value="F:sequence-specific DNA binding"/>
    <property type="evidence" value="ECO:0007669"/>
    <property type="project" value="TreeGrafter"/>
</dbReference>
<evidence type="ECO:0000256" key="4">
    <source>
        <dbReference type="ARBA" id="ARBA00023163"/>
    </source>
</evidence>
<dbReference type="GO" id="GO:0003700">
    <property type="term" value="F:DNA-binding transcription factor activity"/>
    <property type="evidence" value="ECO:0007669"/>
    <property type="project" value="InterPro"/>
</dbReference>
<dbReference type="RefSeq" id="WP_213215458.1">
    <property type="nucleotide sequence ID" value="NZ_QTKU01000001.1"/>
</dbReference>
<evidence type="ECO:0000256" key="2">
    <source>
        <dbReference type="ARBA" id="ARBA00023015"/>
    </source>
</evidence>
<name>A0A944GRP0_9HYPH</name>
<dbReference type="Pfam" id="PF03466">
    <property type="entry name" value="LysR_substrate"/>
    <property type="match status" value="1"/>
</dbReference>
<accession>A0A944GRP0</accession>